<dbReference type="InterPro" id="IPR049177">
    <property type="entry name" value="MgtC_SapB_SrpB_YhiD_N"/>
</dbReference>
<accession>A0A060HP21</accession>
<reference evidence="8 9" key="1">
    <citation type="journal article" date="2014" name="Int. J. Syst. Evol. Microbiol.">
        <title>Nitrososphaera viennensis gen. nov., sp. nov., an aerobic and mesophilic, ammonia-oxidizing archaeon from soil and a member of the archaeal phylum Thaumarchaeota.</title>
        <authorList>
            <person name="Stieglmeier M."/>
            <person name="Klingl A."/>
            <person name="Alves R.J."/>
            <person name="Rittmann S.K."/>
            <person name="Melcher M."/>
            <person name="Leisch N."/>
            <person name="Schleper C."/>
        </authorList>
    </citation>
    <scope>NUCLEOTIDE SEQUENCE [LARGE SCALE GENOMIC DNA]</scope>
    <source>
        <strain evidence="8">EN76</strain>
    </source>
</reference>
<keyword evidence="4 6" id="KW-1133">Transmembrane helix</keyword>
<dbReference type="PANTHER" id="PTHR33778">
    <property type="entry name" value="PROTEIN MGTC"/>
    <property type="match status" value="1"/>
</dbReference>
<feature type="transmembrane region" description="Helical" evidence="6">
    <location>
        <begin position="61"/>
        <end position="80"/>
    </location>
</feature>
<dbReference type="HOGENOM" id="CLU_079292_1_5_2"/>
<feature type="transmembrane region" description="Helical" evidence="6">
    <location>
        <begin position="35"/>
        <end position="54"/>
    </location>
</feature>
<evidence type="ECO:0000313" key="8">
    <source>
        <dbReference type="EMBL" id="AIC16875.1"/>
    </source>
</evidence>
<dbReference type="PANTHER" id="PTHR33778:SF1">
    <property type="entry name" value="MAGNESIUM TRANSPORTER YHID-RELATED"/>
    <property type="match status" value="1"/>
</dbReference>
<sequence length="170" mass="18197">MKEREQTSLMVKILFLSIRQEEEMVFEGIPTGYEMRFLVGIGISLAAGFAIGVERESRNKAAGISTHCLVIGGAMIFTFLSSLVDPNSSSRIAAQIISGIGFLGAGLILKSELDGKITNLTTAAAVWFAASIGMAIGYEYYFLAIVATAFAAGVPRIPHISKMIKKGEET</sequence>
<feature type="transmembrane region" description="Helical" evidence="6">
    <location>
        <begin position="92"/>
        <end position="110"/>
    </location>
</feature>
<evidence type="ECO:0000256" key="1">
    <source>
        <dbReference type="ARBA" id="ARBA00004651"/>
    </source>
</evidence>
<organism evidence="8 9">
    <name type="scientific">Nitrososphaera viennensis EN76</name>
    <dbReference type="NCBI Taxonomy" id="926571"/>
    <lineage>
        <taxon>Archaea</taxon>
        <taxon>Nitrososphaerota</taxon>
        <taxon>Nitrososphaeria</taxon>
        <taxon>Nitrososphaerales</taxon>
        <taxon>Nitrososphaeraceae</taxon>
        <taxon>Nitrososphaera</taxon>
    </lineage>
</organism>
<name>A0A060HP21_9ARCH</name>
<dbReference type="Pfam" id="PF02308">
    <property type="entry name" value="MgtC"/>
    <property type="match status" value="1"/>
</dbReference>
<keyword evidence="5 6" id="KW-0472">Membrane</keyword>
<dbReference type="GO" id="GO:0005886">
    <property type="term" value="C:plasma membrane"/>
    <property type="evidence" value="ECO:0007669"/>
    <property type="project" value="UniProtKB-SubCell"/>
</dbReference>
<gene>
    <name evidence="8" type="ORF">NVIE_026040</name>
</gene>
<evidence type="ECO:0000256" key="5">
    <source>
        <dbReference type="ARBA" id="ARBA00023136"/>
    </source>
</evidence>
<keyword evidence="3 6" id="KW-0812">Transmembrane</keyword>
<keyword evidence="2" id="KW-1003">Cell membrane</keyword>
<dbReference type="InterPro" id="IPR003416">
    <property type="entry name" value="MgtC/SapB/SrpB/YhiD_fam"/>
</dbReference>
<evidence type="ECO:0000256" key="2">
    <source>
        <dbReference type="ARBA" id="ARBA00022475"/>
    </source>
</evidence>
<dbReference type="EMBL" id="CP007536">
    <property type="protein sequence ID" value="AIC16875.1"/>
    <property type="molecule type" value="Genomic_DNA"/>
</dbReference>
<proteinExistence type="predicted"/>
<dbReference type="KEGG" id="nvn:NVIE_026040"/>
<protein>
    <submittedName>
        <fullName evidence="8">Putative magnesium transporter-C family protein (Modular protein)</fullName>
    </submittedName>
</protein>
<dbReference type="PRINTS" id="PR01837">
    <property type="entry name" value="MGTCSAPBPROT"/>
</dbReference>
<evidence type="ECO:0000256" key="4">
    <source>
        <dbReference type="ARBA" id="ARBA00022989"/>
    </source>
</evidence>
<evidence type="ECO:0000313" key="9">
    <source>
        <dbReference type="Proteomes" id="UP000027093"/>
    </source>
</evidence>
<keyword evidence="9" id="KW-1185">Reference proteome</keyword>
<comment type="subcellular location">
    <subcellularLocation>
        <location evidence="1">Cell membrane</location>
        <topology evidence="1">Multi-pass membrane protein</topology>
    </subcellularLocation>
</comment>
<evidence type="ECO:0000256" key="3">
    <source>
        <dbReference type="ARBA" id="ARBA00022692"/>
    </source>
</evidence>
<dbReference type="AlphaFoldDB" id="A0A060HP21"/>
<evidence type="ECO:0000259" key="7">
    <source>
        <dbReference type="Pfam" id="PF02308"/>
    </source>
</evidence>
<evidence type="ECO:0000256" key="6">
    <source>
        <dbReference type="SAM" id="Phobius"/>
    </source>
</evidence>
<dbReference type="Proteomes" id="UP000027093">
    <property type="component" value="Chromosome"/>
</dbReference>
<feature type="domain" description="MgtC/SapB/SrpB/YhiD N-terminal" evidence="7">
    <location>
        <begin position="42"/>
        <end position="152"/>
    </location>
</feature>
<dbReference type="STRING" id="926571.NVIE_026040"/>